<dbReference type="Pfam" id="PF12229">
    <property type="entry name" value="PG_binding_4"/>
    <property type="match status" value="1"/>
</dbReference>
<protein>
    <submittedName>
        <fullName evidence="3">VanW family protein</fullName>
    </submittedName>
</protein>
<accession>A0ABX7Y1Z8</accession>
<dbReference type="Pfam" id="PF04294">
    <property type="entry name" value="VanW"/>
    <property type="match status" value="1"/>
</dbReference>
<name>A0ABX7Y1Z8_9ACTN</name>
<reference evidence="3 4" key="1">
    <citation type="submission" date="2021-03" db="EMBL/GenBank/DDBJ databases">
        <title>Human Oral Microbial Genomes.</title>
        <authorList>
            <person name="Johnston C.D."/>
            <person name="Chen T."/>
            <person name="Dewhirst F.E."/>
        </authorList>
    </citation>
    <scope>NUCLEOTIDE SEQUENCE [LARGE SCALE GENOMIC DNA]</scope>
    <source>
        <strain evidence="3 4">DSMZ 100122</strain>
    </source>
</reference>
<keyword evidence="4" id="KW-1185">Reference proteome</keyword>
<evidence type="ECO:0000256" key="1">
    <source>
        <dbReference type="SAM" id="MobiDB-lite"/>
    </source>
</evidence>
<proteinExistence type="predicted"/>
<dbReference type="PANTHER" id="PTHR35788">
    <property type="entry name" value="EXPORTED PROTEIN-RELATED"/>
    <property type="match status" value="1"/>
</dbReference>
<dbReference type="Proteomes" id="UP000678513">
    <property type="component" value="Chromosome"/>
</dbReference>
<sequence>MTTKKPTSRRRRWLIGSGIGLVVLLGGAYTAAYFLAGDKVPTNTRVEGVAIGGLHPLEAEERLRTELGPRYEAAMTVSDGRGHSISLTPLDSGLSVDYAGAVKAAGGATLNPIDVFKTLLGGGDTELPKRVDAERLSEALNAQAPAFAVEGVDATLSFTDGAISRTESTDSAALDVDATKASVTDAMKSGTHEASATVKVQPPAVTSAMVDEAVNNFATPALSGPVTVNAGDKSFQVTPEQIAAVTTFAAEDGKLVPHLDPDKLLEATAEARTRLGLTTGKNAGYILKDNAIQVVPAEGGQQVDAKGMAEGVAKAAVLSGDARATSVDLIEGAAEFSTEKAESLKPTQVIGEFTTSFPHADYRNKNLGRAAELINGKVLLPGEVFSLNDTLGPRTPDNGFTDGYVINGGLLVKESGGGISQAATTMYNAGFFAGYEDVEHRPHTLYFERYPAGREATIYYGSFDMKFRNNTEYPAYIQGSLTPSTASSKGSLTFRIWSRPTWDKVESTEPEKSNYHSGSERVVDTPNCEPQDPIQGFTATWKRLFYKNGEVAKTEDYSWTYSAGDRVTCTAAGSPGGN</sequence>
<evidence type="ECO:0000313" key="3">
    <source>
        <dbReference type="EMBL" id="QUC07180.1"/>
    </source>
</evidence>
<dbReference type="InterPro" id="IPR007391">
    <property type="entry name" value="Vancomycin_resist_VanW"/>
</dbReference>
<dbReference type="EMBL" id="CP072384">
    <property type="protein sequence ID" value="QUC07180.1"/>
    <property type="molecule type" value="Genomic_DNA"/>
</dbReference>
<dbReference type="RefSeq" id="WP_212321450.1">
    <property type="nucleotide sequence ID" value="NZ_AP024463.1"/>
</dbReference>
<dbReference type="InterPro" id="IPR052913">
    <property type="entry name" value="Glycopeptide_resist_protein"/>
</dbReference>
<evidence type="ECO:0000313" key="4">
    <source>
        <dbReference type="Proteomes" id="UP000678513"/>
    </source>
</evidence>
<feature type="region of interest" description="Disordered" evidence="1">
    <location>
        <begin position="505"/>
        <end position="530"/>
    </location>
</feature>
<gene>
    <name evidence="3" type="ORF">J5A65_09485</name>
</gene>
<organism evidence="3 4">
    <name type="scientific">Arachnia rubra</name>
    <dbReference type="NCBI Taxonomy" id="1547448"/>
    <lineage>
        <taxon>Bacteria</taxon>
        <taxon>Bacillati</taxon>
        <taxon>Actinomycetota</taxon>
        <taxon>Actinomycetes</taxon>
        <taxon>Propionibacteriales</taxon>
        <taxon>Propionibacteriaceae</taxon>
        <taxon>Arachnia</taxon>
    </lineage>
</organism>
<evidence type="ECO:0000259" key="2">
    <source>
        <dbReference type="Pfam" id="PF12229"/>
    </source>
</evidence>
<feature type="domain" description="YoaR-like putative peptidoglycan binding" evidence="2">
    <location>
        <begin position="115"/>
        <end position="190"/>
    </location>
</feature>
<feature type="compositionally biased region" description="Basic and acidic residues" evidence="1">
    <location>
        <begin position="505"/>
        <end position="523"/>
    </location>
</feature>
<dbReference type="InterPro" id="IPR022029">
    <property type="entry name" value="YoaR-like_PG-bd"/>
</dbReference>
<dbReference type="PANTHER" id="PTHR35788:SF1">
    <property type="entry name" value="EXPORTED PROTEIN"/>
    <property type="match status" value="1"/>
</dbReference>